<dbReference type="InterPro" id="IPR001173">
    <property type="entry name" value="Glyco_trans_2-like"/>
</dbReference>
<dbReference type="PANTHER" id="PTHR43630:SF2">
    <property type="entry name" value="GLYCOSYLTRANSFERASE"/>
    <property type="match status" value="1"/>
</dbReference>
<organism evidence="3 4">
    <name type="scientific">Histidinibacterium lentulum</name>
    <dbReference type="NCBI Taxonomy" id="2480588"/>
    <lineage>
        <taxon>Bacteria</taxon>
        <taxon>Pseudomonadati</taxon>
        <taxon>Pseudomonadota</taxon>
        <taxon>Alphaproteobacteria</taxon>
        <taxon>Rhodobacterales</taxon>
        <taxon>Paracoccaceae</taxon>
        <taxon>Histidinibacterium</taxon>
    </lineage>
</organism>
<keyword evidence="3" id="KW-0808">Transferase</keyword>
<dbReference type="Gene3D" id="3.90.550.10">
    <property type="entry name" value="Spore Coat Polysaccharide Biosynthesis Protein SpsA, Chain A"/>
    <property type="match status" value="1"/>
</dbReference>
<protein>
    <submittedName>
        <fullName evidence="3">Glycosyltransferase family 2 protein</fullName>
    </submittedName>
</protein>
<dbReference type="AlphaFoldDB" id="A0A3N2QV51"/>
<dbReference type="CDD" id="cd02511">
    <property type="entry name" value="Beta4Glucosyltransferase"/>
    <property type="match status" value="1"/>
</dbReference>
<dbReference type="Proteomes" id="UP000268016">
    <property type="component" value="Unassembled WGS sequence"/>
</dbReference>
<reference evidence="3 4" key="1">
    <citation type="submission" date="2018-10" db="EMBL/GenBank/DDBJ databases">
        <title>Histidinibacterium lentulum gen. nov., sp. nov., a marine bacterium from the culture broth of Picochlorum sp. 122.</title>
        <authorList>
            <person name="Wang G."/>
        </authorList>
    </citation>
    <scope>NUCLEOTIDE SEQUENCE [LARGE SCALE GENOMIC DNA]</scope>
    <source>
        <strain evidence="3 4">B17</strain>
    </source>
</reference>
<sequence>MKASVLILTYNEEINIRRCLESLEGFDDVVVIDSGSMDATCAIANGMGARILTRPFDNFANQRNFGLDEGGFVHEWVLHLDADEVLTPAFRTALAALPPTDALDGWRVPSKTMLNGKWLQHAGMYPTYQARLGHRDRLRFRQVGHGQREDVPPDRLGTFPEPYLHYSFSHGLAKWFAKHVRYAEDEARQLAQDATHPAARGRLLSGNATERRRALKAMVGRLPVWLRPPLRFFHVLVLRRGILDGRAGVQYALMLSAYEAMIGAFSFRRPGDQETL</sequence>
<comment type="caution">
    <text evidence="3">The sequence shown here is derived from an EMBL/GenBank/DDBJ whole genome shotgun (WGS) entry which is preliminary data.</text>
</comment>
<dbReference type="RefSeq" id="WP_123643287.1">
    <property type="nucleotide sequence ID" value="NZ_ML119088.1"/>
</dbReference>
<evidence type="ECO:0000313" key="4">
    <source>
        <dbReference type="Proteomes" id="UP000268016"/>
    </source>
</evidence>
<feature type="domain" description="Glycosyltransferase 2-like" evidence="2">
    <location>
        <begin position="4"/>
        <end position="128"/>
    </location>
</feature>
<evidence type="ECO:0000313" key="3">
    <source>
        <dbReference type="EMBL" id="ROT99103.1"/>
    </source>
</evidence>
<proteinExistence type="inferred from homology"/>
<accession>A0A3N2QV51</accession>
<dbReference type="InterPro" id="IPR029044">
    <property type="entry name" value="Nucleotide-diphossugar_trans"/>
</dbReference>
<gene>
    <name evidence="3" type="ORF">EAT49_15935</name>
</gene>
<dbReference type="OrthoDB" id="9815923at2"/>
<keyword evidence="4" id="KW-1185">Reference proteome</keyword>
<dbReference type="Pfam" id="PF00535">
    <property type="entry name" value="Glycos_transf_2"/>
    <property type="match status" value="1"/>
</dbReference>
<name>A0A3N2QV51_9RHOB</name>
<comment type="similarity">
    <text evidence="1">Belongs to the glycosyltransferase 2 family. WaaE/KdtX subfamily.</text>
</comment>
<dbReference type="EMBL" id="RDRB01000008">
    <property type="protein sequence ID" value="ROT99103.1"/>
    <property type="molecule type" value="Genomic_DNA"/>
</dbReference>
<evidence type="ECO:0000259" key="2">
    <source>
        <dbReference type="Pfam" id="PF00535"/>
    </source>
</evidence>
<dbReference type="GO" id="GO:0016740">
    <property type="term" value="F:transferase activity"/>
    <property type="evidence" value="ECO:0007669"/>
    <property type="project" value="UniProtKB-KW"/>
</dbReference>
<evidence type="ECO:0000256" key="1">
    <source>
        <dbReference type="ARBA" id="ARBA00038494"/>
    </source>
</evidence>
<dbReference type="SUPFAM" id="SSF53448">
    <property type="entry name" value="Nucleotide-diphospho-sugar transferases"/>
    <property type="match status" value="1"/>
</dbReference>
<dbReference type="PANTHER" id="PTHR43630">
    <property type="entry name" value="POLY-BETA-1,6-N-ACETYL-D-GLUCOSAMINE SYNTHASE"/>
    <property type="match status" value="1"/>
</dbReference>